<feature type="domain" description="GCVT N-terminal" evidence="1">
    <location>
        <begin position="18"/>
        <end position="127"/>
    </location>
</feature>
<dbReference type="RefSeq" id="WP_188027126.1">
    <property type="nucleotide sequence ID" value="NZ_JACHGR010000007.1"/>
</dbReference>
<accession>A0A841GFQ0</accession>
<evidence type="ECO:0000313" key="4">
    <source>
        <dbReference type="Proteomes" id="UP000585721"/>
    </source>
</evidence>
<dbReference type="PANTHER" id="PTHR22602:SF0">
    <property type="entry name" value="TRANSFERASE CAF17, MITOCHONDRIAL-RELATED"/>
    <property type="match status" value="1"/>
</dbReference>
<dbReference type="InterPro" id="IPR045179">
    <property type="entry name" value="YgfZ/GcvT"/>
</dbReference>
<reference evidence="3 4" key="1">
    <citation type="submission" date="2020-08" db="EMBL/GenBank/DDBJ databases">
        <title>Genomic Encyclopedia of Type Strains, Phase IV (KMG-IV): sequencing the most valuable type-strain genomes for metagenomic binning, comparative biology and taxonomic classification.</title>
        <authorList>
            <person name="Goeker M."/>
        </authorList>
    </citation>
    <scope>NUCLEOTIDE SEQUENCE [LARGE SCALE GENOMIC DNA]</scope>
    <source>
        <strain evidence="3 4">DSM 22975</strain>
    </source>
</reference>
<dbReference type="SUPFAM" id="SSF103025">
    <property type="entry name" value="Folate-binding domain"/>
    <property type="match status" value="1"/>
</dbReference>
<comment type="caution">
    <text evidence="3">The sequence shown here is derived from an EMBL/GenBank/DDBJ whole genome shotgun (WGS) entry which is preliminary data.</text>
</comment>
<feature type="domain" description="tRNA-modifying protein YgfZ-like beta-barrel" evidence="2">
    <location>
        <begin position="220"/>
        <end position="286"/>
    </location>
</feature>
<dbReference type="Pfam" id="PF21130">
    <property type="entry name" value="YgfZ_barrel"/>
    <property type="match status" value="1"/>
</dbReference>
<dbReference type="InterPro" id="IPR006222">
    <property type="entry name" value="GCVT_N"/>
</dbReference>
<dbReference type="SUPFAM" id="SSF101790">
    <property type="entry name" value="Aminomethyltransferase beta-barrel domain"/>
    <property type="match status" value="1"/>
</dbReference>
<dbReference type="InterPro" id="IPR029043">
    <property type="entry name" value="GcvT/YgfZ_C"/>
</dbReference>
<evidence type="ECO:0000259" key="2">
    <source>
        <dbReference type="Pfam" id="PF21130"/>
    </source>
</evidence>
<dbReference type="NCBIfam" id="TIGR03317">
    <property type="entry name" value="ygfZ_signature"/>
    <property type="match status" value="1"/>
</dbReference>
<name>A0A841GFQ0_9GAMM</name>
<dbReference type="Gene3D" id="3.30.70.1400">
    <property type="entry name" value="Aminomethyltransferase beta-barrel domains"/>
    <property type="match status" value="1"/>
</dbReference>
<dbReference type="PANTHER" id="PTHR22602">
    <property type="entry name" value="TRANSFERASE CAF17, MITOCHONDRIAL-RELATED"/>
    <property type="match status" value="1"/>
</dbReference>
<sequence length="301" mass="33642">MMNERLLFPSEPSVYHLNDIAVIRLEGPDAIKYLHGQVTCDVTALAPGQSTLGAHCTPKGKVLAIFRLVRREQDLLLIYKKELTDIQLAEFKKYAVFSKVSITDISEQYHVTGIAGTGTDNWLNNTVHGNANEIKLQVAADRWLMLSEKQPPLTLSLPEQPAADWYGLDILDGIPQLSKRTQAEFIPQALNLQALHAISFTKGCYTGQEIIARAKYRGANNRALFILQGHSAKPVTTDTVLERQIGEQWRGTGTILDVWQKQEQVLLSVVLASDTQHDSLFRVENDPDTNFTIIPLPYPLD</sequence>
<dbReference type="Proteomes" id="UP000585721">
    <property type="component" value="Unassembled WGS sequence"/>
</dbReference>
<gene>
    <name evidence="3" type="ORF">HNR75_002339</name>
</gene>
<dbReference type="AlphaFoldDB" id="A0A841GFQ0"/>
<dbReference type="InterPro" id="IPR048451">
    <property type="entry name" value="YgfZ_barrel"/>
</dbReference>
<dbReference type="NCBIfam" id="NF007110">
    <property type="entry name" value="PRK09559.1"/>
    <property type="match status" value="1"/>
</dbReference>
<dbReference type="InterPro" id="IPR017703">
    <property type="entry name" value="YgfZ/GCV_T_CS"/>
</dbReference>
<evidence type="ECO:0008006" key="5">
    <source>
        <dbReference type="Google" id="ProtNLM"/>
    </source>
</evidence>
<organism evidence="3 4">
    <name type="scientific">Tolumonas osonensis</name>
    <dbReference type="NCBI Taxonomy" id="675874"/>
    <lineage>
        <taxon>Bacteria</taxon>
        <taxon>Pseudomonadati</taxon>
        <taxon>Pseudomonadota</taxon>
        <taxon>Gammaproteobacteria</taxon>
        <taxon>Aeromonadales</taxon>
        <taxon>Aeromonadaceae</taxon>
        <taxon>Tolumonas</taxon>
    </lineage>
</organism>
<dbReference type="GO" id="GO:0016226">
    <property type="term" value="P:iron-sulfur cluster assembly"/>
    <property type="evidence" value="ECO:0007669"/>
    <property type="project" value="TreeGrafter"/>
</dbReference>
<proteinExistence type="predicted"/>
<evidence type="ECO:0000259" key="1">
    <source>
        <dbReference type="Pfam" id="PF01571"/>
    </source>
</evidence>
<dbReference type="Gene3D" id="2.40.30.160">
    <property type="match status" value="1"/>
</dbReference>
<protein>
    <recommendedName>
        <fullName evidence="5">Aminomethyltransferase folate-binding domain-containing protein</fullName>
    </recommendedName>
</protein>
<dbReference type="Pfam" id="PF01571">
    <property type="entry name" value="GCV_T"/>
    <property type="match status" value="1"/>
</dbReference>
<keyword evidence="4" id="KW-1185">Reference proteome</keyword>
<evidence type="ECO:0000313" key="3">
    <source>
        <dbReference type="EMBL" id="MBB6056407.1"/>
    </source>
</evidence>
<dbReference type="EMBL" id="JACHGR010000007">
    <property type="protein sequence ID" value="MBB6056407.1"/>
    <property type="molecule type" value="Genomic_DNA"/>
</dbReference>